<keyword evidence="1 5" id="KW-0673">Quorum sensing</keyword>
<dbReference type="GO" id="GO:0061579">
    <property type="term" value="F:N-acyl homoserine lactone synthase activity"/>
    <property type="evidence" value="ECO:0007669"/>
    <property type="project" value="UniProtKB-UniRule"/>
</dbReference>
<dbReference type="Gene3D" id="3.40.630.30">
    <property type="match status" value="1"/>
</dbReference>
<reference evidence="7" key="2">
    <citation type="submission" date="2023-04" db="EMBL/GenBank/DDBJ databases">
        <title>'Rhodoalgimonas zhirmunskyi' gen. nov., isolated from a red alga.</title>
        <authorList>
            <person name="Nedashkovskaya O.I."/>
            <person name="Otstavnykh N.Y."/>
            <person name="Bystritskaya E.P."/>
            <person name="Balabanova L.A."/>
            <person name="Isaeva M.P."/>
        </authorList>
    </citation>
    <scope>NUCLEOTIDE SEQUENCE</scope>
    <source>
        <strain evidence="7">10Alg 79</strain>
    </source>
</reference>
<accession>A0AAJ1UEX2</accession>
<proteinExistence type="inferred from homology"/>
<evidence type="ECO:0000256" key="2">
    <source>
        <dbReference type="ARBA" id="ARBA00022679"/>
    </source>
</evidence>
<keyword evidence="8" id="KW-1185">Reference proteome</keyword>
<dbReference type="Proteomes" id="UP001227162">
    <property type="component" value="Unassembled WGS sequence"/>
</dbReference>
<protein>
    <recommendedName>
        <fullName evidence="6">Acyl-homoserine-lactone synthase</fullName>
        <ecNumber evidence="6">2.3.1.184</ecNumber>
    </recommendedName>
    <alternativeName>
        <fullName evidence="6">Autoinducer synthesis protein</fullName>
    </alternativeName>
</protein>
<evidence type="ECO:0000313" key="8">
    <source>
        <dbReference type="Proteomes" id="UP001227162"/>
    </source>
</evidence>
<keyword evidence="4 5" id="KW-0071">Autoinducer synthesis</keyword>
<dbReference type="Pfam" id="PF00765">
    <property type="entry name" value="Autoind_synth"/>
    <property type="match status" value="1"/>
</dbReference>
<dbReference type="RefSeq" id="WP_317626300.1">
    <property type="nucleotide sequence ID" value="NZ_JANFFA010000003.1"/>
</dbReference>
<comment type="catalytic activity">
    <reaction evidence="6">
        <text>a fatty acyl-[ACP] + S-adenosyl-L-methionine = an N-acyl-L-homoserine lactone + S-methyl-5'-thioadenosine + holo-[ACP] + H(+)</text>
        <dbReference type="Rhea" id="RHEA:10096"/>
        <dbReference type="Rhea" id="RHEA-COMP:9685"/>
        <dbReference type="Rhea" id="RHEA-COMP:14125"/>
        <dbReference type="ChEBI" id="CHEBI:15378"/>
        <dbReference type="ChEBI" id="CHEBI:17509"/>
        <dbReference type="ChEBI" id="CHEBI:55474"/>
        <dbReference type="ChEBI" id="CHEBI:59789"/>
        <dbReference type="ChEBI" id="CHEBI:64479"/>
        <dbReference type="ChEBI" id="CHEBI:138651"/>
        <dbReference type="EC" id="2.3.1.184"/>
    </reaction>
</comment>
<dbReference type="GO" id="GO:0009372">
    <property type="term" value="P:quorum sensing"/>
    <property type="evidence" value="ECO:0007669"/>
    <property type="project" value="UniProtKB-UniRule"/>
</dbReference>
<evidence type="ECO:0000313" key="7">
    <source>
        <dbReference type="EMBL" id="MDQ2094682.1"/>
    </source>
</evidence>
<dbReference type="PROSITE" id="PS51187">
    <property type="entry name" value="AUTOINDUCER_SYNTH_2"/>
    <property type="match status" value="1"/>
</dbReference>
<evidence type="ECO:0000256" key="4">
    <source>
        <dbReference type="ARBA" id="ARBA00022929"/>
    </source>
</evidence>
<dbReference type="EC" id="2.3.1.184" evidence="6"/>
<comment type="caution">
    <text evidence="7">The sequence shown here is derived from an EMBL/GenBank/DDBJ whole genome shotgun (WGS) entry which is preliminary data.</text>
</comment>
<dbReference type="EMBL" id="JANFFA010000003">
    <property type="protein sequence ID" value="MDQ2094682.1"/>
    <property type="molecule type" value="Genomic_DNA"/>
</dbReference>
<evidence type="ECO:0000256" key="5">
    <source>
        <dbReference type="PROSITE-ProRule" id="PRU00533"/>
    </source>
</evidence>
<keyword evidence="3 6" id="KW-0949">S-adenosyl-L-methionine</keyword>
<organism evidence="7 8">
    <name type="scientific">Rhodalgimonas zhirmunskyi</name>
    <dbReference type="NCBI Taxonomy" id="2964767"/>
    <lineage>
        <taxon>Bacteria</taxon>
        <taxon>Pseudomonadati</taxon>
        <taxon>Pseudomonadota</taxon>
        <taxon>Alphaproteobacteria</taxon>
        <taxon>Rhodobacterales</taxon>
        <taxon>Roseobacteraceae</taxon>
        <taxon>Rhodalgimonas</taxon>
    </lineage>
</organism>
<dbReference type="PANTHER" id="PTHR39322">
    <property type="entry name" value="ACYL-HOMOSERINE-LACTONE SYNTHASE"/>
    <property type="match status" value="1"/>
</dbReference>
<reference evidence="7" key="1">
    <citation type="submission" date="2022-07" db="EMBL/GenBank/DDBJ databases">
        <authorList>
            <person name="Otstavnykh N."/>
            <person name="Isaeva M."/>
            <person name="Bystritskaya E."/>
        </authorList>
    </citation>
    <scope>NUCLEOTIDE SEQUENCE</scope>
    <source>
        <strain evidence="7">10Alg 79</strain>
    </source>
</reference>
<dbReference type="InterPro" id="IPR001690">
    <property type="entry name" value="Autoind_synthase"/>
</dbReference>
<dbReference type="GO" id="GO:0007165">
    <property type="term" value="P:signal transduction"/>
    <property type="evidence" value="ECO:0007669"/>
    <property type="project" value="TreeGrafter"/>
</dbReference>
<dbReference type="PRINTS" id="PR01549">
    <property type="entry name" value="AUTOINDCRSYN"/>
</dbReference>
<dbReference type="PANTHER" id="PTHR39322:SF1">
    <property type="entry name" value="ISOVALERYL-HOMOSERINE LACTONE SYNTHASE"/>
    <property type="match status" value="1"/>
</dbReference>
<gene>
    <name evidence="7" type="ORF">NOI20_11225</name>
</gene>
<sequence>MLRFIYGDDLKTHPQLARTMFQDRAYQFHERLGWPVSVDDNGEERDQYDAENPLYIIWETAEGRHGGSLRLLPTTGPTMFNDHFLHLSDGAPIKSPLIWECTRFCLARGASARVAAALMLGGGEVMQRFGVEHFVGVFDAPMMRIYGGIGSRPEVIGTSGEGRQKTSVGLWEFTRASQREIGRRAHISPTLMRLWFDRSFGAVGPWAQSA</sequence>
<evidence type="ECO:0000256" key="3">
    <source>
        <dbReference type="ARBA" id="ARBA00022691"/>
    </source>
</evidence>
<comment type="similarity">
    <text evidence="5 6">Belongs to the autoinducer synthase family.</text>
</comment>
<dbReference type="InterPro" id="IPR016181">
    <property type="entry name" value="Acyl_CoA_acyltransferase"/>
</dbReference>
<name>A0AAJ1UEX2_9RHOB</name>
<dbReference type="AlphaFoldDB" id="A0AAJ1UEX2"/>
<dbReference type="SUPFAM" id="SSF55729">
    <property type="entry name" value="Acyl-CoA N-acyltransferases (Nat)"/>
    <property type="match status" value="1"/>
</dbReference>
<keyword evidence="2 6" id="KW-0808">Transferase</keyword>
<evidence type="ECO:0000256" key="1">
    <source>
        <dbReference type="ARBA" id="ARBA00022654"/>
    </source>
</evidence>
<evidence type="ECO:0000256" key="6">
    <source>
        <dbReference type="RuleBase" id="RU361135"/>
    </source>
</evidence>